<dbReference type="Proteomes" id="UP000830343">
    <property type="component" value="Chromosome"/>
</dbReference>
<name>A0ABY3ZXB6_9STAP</name>
<evidence type="ECO:0000256" key="1">
    <source>
        <dbReference type="ARBA" id="ARBA00005056"/>
    </source>
</evidence>
<evidence type="ECO:0000256" key="5">
    <source>
        <dbReference type="ARBA" id="ARBA00013376"/>
    </source>
</evidence>
<dbReference type="EMBL" id="CP094348">
    <property type="protein sequence ID" value="UOB21535.1"/>
    <property type="molecule type" value="Genomic_DNA"/>
</dbReference>
<dbReference type="InterPro" id="IPR005106">
    <property type="entry name" value="Asp/hSer_DH_NAD-bd"/>
</dbReference>
<dbReference type="PIRSF" id="PIRSF000098">
    <property type="entry name" value="Homoser_dehydrog"/>
    <property type="match status" value="1"/>
</dbReference>
<evidence type="ECO:0000256" key="3">
    <source>
        <dbReference type="ARBA" id="ARBA00006753"/>
    </source>
</evidence>
<organism evidence="14 15">
    <name type="scientific">Macrococcus armenti</name>
    <dbReference type="NCBI Taxonomy" id="2875764"/>
    <lineage>
        <taxon>Bacteria</taxon>
        <taxon>Bacillati</taxon>
        <taxon>Bacillota</taxon>
        <taxon>Bacilli</taxon>
        <taxon>Bacillales</taxon>
        <taxon>Staphylococcaceae</taxon>
        <taxon>Macrococcus</taxon>
    </lineage>
</organism>
<dbReference type="Pfam" id="PF00742">
    <property type="entry name" value="Homoserine_dh"/>
    <property type="match status" value="1"/>
</dbReference>
<evidence type="ECO:0000256" key="7">
    <source>
        <dbReference type="ARBA" id="ARBA00022697"/>
    </source>
</evidence>
<dbReference type="Gene3D" id="3.40.50.720">
    <property type="entry name" value="NAD(P)-binding Rossmann-like Domain"/>
    <property type="match status" value="1"/>
</dbReference>
<comment type="pathway">
    <text evidence="1 10">Amino-acid biosynthesis; L-threonine biosynthesis; L-threonine from L-aspartate: step 3/5.</text>
</comment>
<keyword evidence="10" id="KW-0521">NADP</keyword>
<gene>
    <name evidence="14" type="ORF">MRZ06_05475</name>
</gene>
<evidence type="ECO:0000256" key="10">
    <source>
        <dbReference type="RuleBase" id="RU000579"/>
    </source>
</evidence>
<evidence type="ECO:0000256" key="2">
    <source>
        <dbReference type="ARBA" id="ARBA00005062"/>
    </source>
</evidence>
<dbReference type="PROSITE" id="PS01042">
    <property type="entry name" value="HOMOSER_DHGENASE"/>
    <property type="match status" value="1"/>
</dbReference>
<dbReference type="InterPro" id="IPR036291">
    <property type="entry name" value="NAD(P)-bd_dom_sf"/>
</dbReference>
<dbReference type="InterPro" id="IPR019811">
    <property type="entry name" value="HDH_CS"/>
</dbReference>
<dbReference type="Gene3D" id="3.30.360.10">
    <property type="entry name" value="Dihydrodipicolinate Reductase, domain 2"/>
    <property type="match status" value="1"/>
</dbReference>
<dbReference type="Gene3D" id="3.30.70.3100">
    <property type="match status" value="1"/>
</dbReference>
<keyword evidence="7 10" id="KW-0791">Threonine biosynthesis</keyword>
<dbReference type="EC" id="1.1.1.3" evidence="4 10"/>
<dbReference type="RefSeq" id="WP_243367218.1">
    <property type="nucleotide sequence ID" value="NZ_CP094348.1"/>
</dbReference>
<sequence>MKKINIALLGLGTVGSGVVQILSENYEQIKEKLRADITISKVLVSDTTKPRKIDTSKIQLTDNIEDIYNDKEIDVYIEVMGGIDKTKEILLHALNHKIHVITANKDLLAEHLEELEEAAHLNSVSLKYEASIAGGIPVVNALNYGLNANGIGKFMGIFNGTSNFILSKMTHENLSYEEALKIATELGYAESDPSADVDGIDAARKVTVMSYLAFNQFKLLKDCVYTGIRDVTRTHIEIAKAFDYRIKLIGKGEVQNSEVSLSVAPMCIPVHHQLSHVENEYNAIYIDGNAVGDTMYYGKGAGSLATGSAVISDLLNVIELMGTNLHNLPLHLEVEQLSVQQSEQYLVIIDLYADSDAAEIMNELKSERHLIQDGTLALEVKGSVNTEYLESKQLNYKNYRIEGVKYE</sequence>
<reference evidence="14" key="2">
    <citation type="submission" date="2022-04" db="EMBL/GenBank/DDBJ databases">
        <title>Antimicrobial genetic elements in methicillin-resistant Macrococcus armenti.</title>
        <authorList>
            <person name="Keller J.E."/>
            <person name="Schwendener S."/>
            <person name="Pantucek R."/>
            <person name="Perreten V."/>
        </authorList>
    </citation>
    <scope>NUCLEOTIDE SEQUENCE</scope>
    <source>
        <strain evidence="14">CCM 2609</strain>
    </source>
</reference>
<evidence type="ECO:0000313" key="15">
    <source>
        <dbReference type="Proteomes" id="UP000830343"/>
    </source>
</evidence>
<keyword evidence="9 10" id="KW-0486">Methionine biosynthesis</keyword>
<comment type="pathway">
    <text evidence="2 10">Amino-acid biosynthesis; L-methionine biosynthesis via de novo pathway; L-homoserine from L-aspartate: step 3/3.</text>
</comment>
<keyword evidence="6 10" id="KW-0028">Amino-acid biosynthesis</keyword>
<evidence type="ECO:0000256" key="9">
    <source>
        <dbReference type="ARBA" id="ARBA00023167"/>
    </source>
</evidence>
<dbReference type="SUPFAM" id="SSF55347">
    <property type="entry name" value="Glyceraldehyde-3-phosphate dehydrogenase-like, C-terminal domain"/>
    <property type="match status" value="1"/>
</dbReference>
<dbReference type="PANTHER" id="PTHR43331:SF1">
    <property type="entry name" value="HOMOSERINE DEHYDROGENASE"/>
    <property type="match status" value="1"/>
</dbReference>
<reference evidence="14" key="1">
    <citation type="submission" date="2022-03" db="EMBL/GenBank/DDBJ databases">
        <authorList>
            <person name="Vrbovska V."/>
            <person name="Kovarovic V."/>
            <person name="Botka T."/>
            <person name="Pantucek R."/>
        </authorList>
    </citation>
    <scope>NUCLEOTIDE SEQUENCE</scope>
    <source>
        <strain evidence="14">CCM 2609</strain>
    </source>
</reference>
<evidence type="ECO:0000256" key="4">
    <source>
        <dbReference type="ARBA" id="ARBA00013213"/>
    </source>
</evidence>
<evidence type="ECO:0000313" key="14">
    <source>
        <dbReference type="EMBL" id="UOB21535.1"/>
    </source>
</evidence>
<comment type="similarity">
    <text evidence="3 11">Belongs to the homoserine dehydrogenase family.</text>
</comment>
<feature type="domain" description="Homoserine dehydrogenase catalytic" evidence="12">
    <location>
        <begin position="137"/>
        <end position="315"/>
    </location>
</feature>
<proteinExistence type="inferred from homology"/>
<evidence type="ECO:0000256" key="11">
    <source>
        <dbReference type="RuleBase" id="RU004171"/>
    </source>
</evidence>
<dbReference type="InterPro" id="IPR001342">
    <property type="entry name" value="HDH_cat"/>
</dbReference>
<evidence type="ECO:0000259" key="13">
    <source>
        <dbReference type="Pfam" id="PF03447"/>
    </source>
</evidence>
<dbReference type="GO" id="GO:0004412">
    <property type="term" value="F:homoserine dehydrogenase activity"/>
    <property type="evidence" value="ECO:0007669"/>
    <property type="project" value="UniProtKB-EC"/>
</dbReference>
<dbReference type="Pfam" id="PF03447">
    <property type="entry name" value="NAD_binding_3"/>
    <property type="match status" value="1"/>
</dbReference>
<dbReference type="SUPFAM" id="SSF51735">
    <property type="entry name" value="NAD(P)-binding Rossmann-fold domains"/>
    <property type="match status" value="1"/>
</dbReference>
<evidence type="ECO:0000259" key="12">
    <source>
        <dbReference type="Pfam" id="PF00742"/>
    </source>
</evidence>
<keyword evidence="8 10" id="KW-0560">Oxidoreductase</keyword>
<dbReference type="NCBIfam" id="NF004976">
    <property type="entry name" value="PRK06349.1"/>
    <property type="match status" value="1"/>
</dbReference>
<dbReference type="InterPro" id="IPR016204">
    <property type="entry name" value="HDH"/>
</dbReference>
<feature type="domain" description="Aspartate/homoserine dehydrogenase NAD-binding" evidence="13">
    <location>
        <begin position="10"/>
        <end position="128"/>
    </location>
</feature>
<protein>
    <recommendedName>
        <fullName evidence="5 10">Homoserine dehydrogenase</fullName>
        <ecNumber evidence="4 10">1.1.1.3</ecNumber>
    </recommendedName>
</protein>
<dbReference type="PANTHER" id="PTHR43331">
    <property type="entry name" value="HOMOSERINE DEHYDROGENASE"/>
    <property type="match status" value="1"/>
</dbReference>
<comment type="catalytic activity">
    <reaction evidence="10">
        <text>L-homoserine + NADP(+) = L-aspartate 4-semialdehyde + NADPH + H(+)</text>
        <dbReference type="Rhea" id="RHEA:15761"/>
        <dbReference type="ChEBI" id="CHEBI:15378"/>
        <dbReference type="ChEBI" id="CHEBI:57476"/>
        <dbReference type="ChEBI" id="CHEBI:57783"/>
        <dbReference type="ChEBI" id="CHEBI:58349"/>
        <dbReference type="ChEBI" id="CHEBI:537519"/>
        <dbReference type="EC" id="1.1.1.3"/>
    </reaction>
</comment>
<accession>A0ABY3ZXB6</accession>
<keyword evidence="15" id="KW-1185">Reference proteome</keyword>
<evidence type="ECO:0000256" key="8">
    <source>
        <dbReference type="ARBA" id="ARBA00023002"/>
    </source>
</evidence>
<evidence type="ECO:0000256" key="6">
    <source>
        <dbReference type="ARBA" id="ARBA00022605"/>
    </source>
</evidence>